<protein>
    <submittedName>
        <fullName evidence="3">RNA-directed DNA polymerase</fullName>
        <ecNumber evidence="3">2.7.7.49</ecNumber>
    </submittedName>
</protein>
<dbReference type="Gene3D" id="3.30.420.10">
    <property type="entry name" value="Ribonuclease H-like superfamily/Ribonuclease H"/>
    <property type="match status" value="1"/>
</dbReference>
<dbReference type="AlphaFoldDB" id="A0A9K3E3S0"/>
<feature type="region of interest" description="Disordered" evidence="1">
    <location>
        <begin position="366"/>
        <end position="392"/>
    </location>
</feature>
<keyword evidence="3" id="KW-0808">Transferase</keyword>
<accession>A0A9K3E3S0</accession>
<dbReference type="EMBL" id="MNCJ02000330">
    <property type="protein sequence ID" value="KAF5765533.1"/>
    <property type="molecule type" value="Genomic_DNA"/>
</dbReference>
<name>A0A9K3E3S0_HELAN</name>
<reference evidence="3" key="2">
    <citation type="submission" date="2020-06" db="EMBL/GenBank/DDBJ databases">
        <title>Helianthus annuus Genome sequencing and assembly Release 2.</title>
        <authorList>
            <person name="Gouzy J."/>
            <person name="Langlade N."/>
            <person name="Munos S."/>
        </authorList>
    </citation>
    <scope>NUCLEOTIDE SEQUENCE</scope>
    <source>
        <tissue evidence="3">Leaves</tissue>
    </source>
</reference>
<feature type="compositionally biased region" description="Polar residues" evidence="1">
    <location>
        <begin position="416"/>
        <end position="449"/>
    </location>
</feature>
<feature type="compositionally biased region" description="Polar residues" evidence="1">
    <location>
        <begin position="458"/>
        <end position="472"/>
    </location>
</feature>
<dbReference type="GO" id="GO:0015074">
    <property type="term" value="P:DNA integration"/>
    <property type="evidence" value="ECO:0007669"/>
    <property type="project" value="InterPro"/>
</dbReference>
<feature type="domain" description="Integrase catalytic" evidence="2">
    <location>
        <begin position="106"/>
        <end position="272"/>
    </location>
</feature>
<keyword evidence="3" id="KW-0695">RNA-directed DNA polymerase</keyword>
<feature type="region of interest" description="Disordered" evidence="1">
    <location>
        <begin position="416"/>
        <end position="557"/>
    </location>
</feature>
<dbReference type="EC" id="2.7.7.49" evidence="3"/>
<reference evidence="3" key="1">
    <citation type="journal article" date="2017" name="Nature">
        <title>The sunflower genome provides insights into oil metabolism, flowering and Asterid evolution.</title>
        <authorList>
            <person name="Badouin H."/>
            <person name="Gouzy J."/>
            <person name="Grassa C.J."/>
            <person name="Murat F."/>
            <person name="Staton S.E."/>
            <person name="Cottret L."/>
            <person name="Lelandais-Briere C."/>
            <person name="Owens G.L."/>
            <person name="Carrere S."/>
            <person name="Mayjonade B."/>
            <person name="Legrand L."/>
            <person name="Gill N."/>
            <person name="Kane N.C."/>
            <person name="Bowers J.E."/>
            <person name="Hubner S."/>
            <person name="Bellec A."/>
            <person name="Berard A."/>
            <person name="Berges H."/>
            <person name="Blanchet N."/>
            <person name="Boniface M.C."/>
            <person name="Brunel D."/>
            <person name="Catrice O."/>
            <person name="Chaidir N."/>
            <person name="Claudel C."/>
            <person name="Donnadieu C."/>
            <person name="Faraut T."/>
            <person name="Fievet G."/>
            <person name="Helmstetter N."/>
            <person name="King M."/>
            <person name="Knapp S.J."/>
            <person name="Lai Z."/>
            <person name="Le Paslier M.C."/>
            <person name="Lippi Y."/>
            <person name="Lorenzon L."/>
            <person name="Mandel J.R."/>
            <person name="Marage G."/>
            <person name="Marchand G."/>
            <person name="Marquand E."/>
            <person name="Bret-Mestries E."/>
            <person name="Morien E."/>
            <person name="Nambeesan S."/>
            <person name="Nguyen T."/>
            <person name="Pegot-Espagnet P."/>
            <person name="Pouilly N."/>
            <person name="Raftis F."/>
            <person name="Sallet E."/>
            <person name="Schiex T."/>
            <person name="Thomas J."/>
            <person name="Vandecasteele C."/>
            <person name="Vares D."/>
            <person name="Vear F."/>
            <person name="Vautrin S."/>
            <person name="Crespi M."/>
            <person name="Mangin B."/>
            <person name="Burke J.M."/>
            <person name="Salse J."/>
            <person name="Munos S."/>
            <person name="Vincourt P."/>
            <person name="Rieseberg L.H."/>
            <person name="Langlade N.B."/>
        </authorList>
    </citation>
    <scope>NUCLEOTIDE SEQUENCE</scope>
    <source>
        <tissue evidence="3">Leaves</tissue>
    </source>
</reference>
<dbReference type="PANTHER" id="PTHR42648:SF26">
    <property type="entry name" value="INTEGRASE CATALYTIC DOMAIN-CONTAINING PROTEIN"/>
    <property type="match status" value="1"/>
</dbReference>
<sequence length="624" mass="68640">MIPIISMIPLHTTDRKTSQPLAQGRCENGLYVLREKNLAFVASISSNKASFELWHNRLGQVAFDIISILKRHGCLSFTSILPKPSVCSPCQLAKSHKLPFALNAKRALHPLDLVHCDLWGPSPVTSNDGYRFYAVFVDDHSRFSWLYPLKTKNGFYSVLQTFLRFVQTQFARKVKIFQSNGGTEFVNQHVRKIFDENGTFHRLSCPYTASQNGRAERKHGHIVETGLAMLFHAHIPVTHWVDAFSTATHIINRLPSKPLNDKSPFKVLFSTTPVYNNFRVFGCCVYLYLRDYVPHKLAPRSIPCIFMGYAPQYKGYKCFDPQTSRMYVTRHARFDETVLPYVCDSPNTNITNLFLTTNQEPSITSIALDPTVPNSTSPPDPTPQPFSPAPTSCPLCKSDSTYPVPYSQPVSTASIAQNTAPNSPNSVQQTAPNTSTQPVPTTSASAAPTQPNPPPITHTYSRRQPGSTQPSSVFYPDHVTTPTASTPSSNSSPDDSNPSPPPSSPDSAPSTGASSSSEDSVSPAASPSMAASTPPPQPVSSHPMVTRSKVGTFKPNPKHNASLVHIMQFGLHAALLKSHDPKGFKSASKHPHWLLTMQDELKALQRNHTWTLVPRPHSPNVAGS</sequence>
<dbReference type="InterPro" id="IPR025724">
    <property type="entry name" value="GAG-pre-integrase_dom"/>
</dbReference>
<dbReference type="InterPro" id="IPR036397">
    <property type="entry name" value="RNaseH_sf"/>
</dbReference>
<dbReference type="Pfam" id="PF13976">
    <property type="entry name" value="gag_pre-integrs"/>
    <property type="match status" value="1"/>
</dbReference>
<dbReference type="PROSITE" id="PS50994">
    <property type="entry name" value="INTEGRASE"/>
    <property type="match status" value="1"/>
</dbReference>
<dbReference type="InterPro" id="IPR001584">
    <property type="entry name" value="Integrase_cat-core"/>
</dbReference>
<organism evidence="3 4">
    <name type="scientific">Helianthus annuus</name>
    <name type="common">Common sunflower</name>
    <dbReference type="NCBI Taxonomy" id="4232"/>
    <lineage>
        <taxon>Eukaryota</taxon>
        <taxon>Viridiplantae</taxon>
        <taxon>Streptophyta</taxon>
        <taxon>Embryophyta</taxon>
        <taxon>Tracheophyta</taxon>
        <taxon>Spermatophyta</taxon>
        <taxon>Magnoliopsida</taxon>
        <taxon>eudicotyledons</taxon>
        <taxon>Gunneridae</taxon>
        <taxon>Pentapetalae</taxon>
        <taxon>asterids</taxon>
        <taxon>campanulids</taxon>
        <taxon>Asterales</taxon>
        <taxon>Asteraceae</taxon>
        <taxon>Asteroideae</taxon>
        <taxon>Heliantheae alliance</taxon>
        <taxon>Heliantheae</taxon>
        <taxon>Helianthus</taxon>
    </lineage>
</organism>
<dbReference type="PANTHER" id="PTHR42648">
    <property type="entry name" value="TRANSPOSASE, PUTATIVE-RELATED"/>
    <property type="match status" value="1"/>
</dbReference>
<dbReference type="Proteomes" id="UP000215914">
    <property type="component" value="Unassembled WGS sequence"/>
</dbReference>
<gene>
    <name evidence="3" type="ORF">HanXRQr2_Chr15g0704831</name>
</gene>
<dbReference type="InterPro" id="IPR039537">
    <property type="entry name" value="Retrotran_Ty1/copia-like"/>
</dbReference>
<evidence type="ECO:0000256" key="1">
    <source>
        <dbReference type="SAM" id="MobiDB-lite"/>
    </source>
</evidence>
<dbReference type="InterPro" id="IPR012337">
    <property type="entry name" value="RNaseH-like_sf"/>
</dbReference>
<proteinExistence type="predicted"/>
<dbReference type="Pfam" id="PF00665">
    <property type="entry name" value="rve"/>
    <property type="match status" value="1"/>
</dbReference>
<feature type="compositionally biased region" description="Pro residues" evidence="1">
    <location>
        <begin position="376"/>
        <end position="388"/>
    </location>
</feature>
<feature type="compositionally biased region" description="Low complexity" evidence="1">
    <location>
        <begin position="480"/>
        <end position="497"/>
    </location>
</feature>
<comment type="caution">
    <text evidence="3">The sequence shown here is derived from an EMBL/GenBank/DDBJ whole genome shotgun (WGS) entry which is preliminary data.</text>
</comment>
<dbReference type="SUPFAM" id="SSF53098">
    <property type="entry name" value="Ribonuclease H-like"/>
    <property type="match status" value="1"/>
</dbReference>
<dbReference type="GO" id="GO:0003676">
    <property type="term" value="F:nucleic acid binding"/>
    <property type="evidence" value="ECO:0007669"/>
    <property type="project" value="InterPro"/>
</dbReference>
<dbReference type="Pfam" id="PF25597">
    <property type="entry name" value="SH3_retrovirus"/>
    <property type="match status" value="1"/>
</dbReference>
<evidence type="ECO:0000259" key="2">
    <source>
        <dbReference type="PROSITE" id="PS50994"/>
    </source>
</evidence>
<evidence type="ECO:0000313" key="3">
    <source>
        <dbReference type="EMBL" id="KAF5765533.1"/>
    </source>
</evidence>
<dbReference type="GO" id="GO:0003964">
    <property type="term" value="F:RNA-directed DNA polymerase activity"/>
    <property type="evidence" value="ECO:0007669"/>
    <property type="project" value="UniProtKB-KW"/>
</dbReference>
<dbReference type="Gramene" id="mRNA:HanXRQr2_Chr15g0704831">
    <property type="protein sequence ID" value="mRNA:HanXRQr2_Chr15g0704831"/>
    <property type="gene ID" value="HanXRQr2_Chr15g0704831"/>
</dbReference>
<dbReference type="InterPro" id="IPR057670">
    <property type="entry name" value="SH3_retrovirus"/>
</dbReference>
<keyword evidence="3" id="KW-0548">Nucleotidyltransferase</keyword>
<feature type="compositionally biased region" description="Low complexity" evidence="1">
    <location>
        <begin position="505"/>
        <end position="532"/>
    </location>
</feature>
<evidence type="ECO:0000313" key="4">
    <source>
        <dbReference type="Proteomes" id="UP000215914"/>
    </source>
</evidence>
<keyword evidence="4" id="KW-1185">Reference proteome</keyword>